<protein>
    <submittedName>
        <fullName evidence="2">Transposase</fullName>
    </submittedName>
</protein>
<dbReference type="Pfam" id="PF01610">
    <property type="entry name" value="DDE_Tnp_ISL3"/>
    <property type="match status" value="1"/>
</dbReference>
<organism evidence="2 3">
    <name type="scientific">Bacteroides xylanisolvens</name>
    <dbReference type="NCBI Taxonomy" id="371601"/>
    <lineage>
        <taxon>Bacteria</taxon>
        <taxon>Pseudomonadati</taxon>
        <taxon>Bacteroidota</taxon>
        <taxon>Bacteroidia</taxon>
        <taxon>Bacteroidales</taxon>
        <taxon>Bacteroidaceae</taxon>
        <taxon>Bacteroides</taxon>
    </lineage>
</organism>
<dbReference type="InterPro" id="IPR047951">
    <property type="entry name" value="Transpos_ISL3"/>
</dbReference>
<accession>A0A7J5P3I2</accession>
<dbReference type="PANTHER" id="PTHR33498:SF1">
    <property type="entry name" value="TRANSPOSASE FOR INSERTION SEQUENCE ELEMENT IS1557"/>
    <property type="match status" value="1"/>
</dbReference>
<feature type="non-terminal residue" evidence="2">
    <location>
        <position position="1"/>
    </location>
</feature>
<reference evidence="2 3" key="1">
    <citation type="journal article" date="2019" name="Nat. Med.">
        <title>A library of human gut bacterial isolates paired with longitudinal multiomics data enables mechanistic microbiome research.</title>
        <authorList>
            <person name="Poyet M."/>
            <person name="Groussin M."/>
            <person name="Gibbons S.M."/>
            <person name="Avila-Pacheco J."/>
            <person name="Jiang X."/>
            <person name="Kearney S.M."/>
            <person name="Perrotta A.R."/>
            <person name="Berdy B."/>
            <person name="Zhao S."/>
            <person name="Lieberman T.D."/>
            <person name="Swanson P.K."/>
            <person name="Smith M."/>
            <person name="Roesemann S."/>
            <person name="Alexander J.E."/>
            <person name="Rich S.A."/>
            <person name="Livny J."/>
            <person name="Vlamakis H."/>
            <person name="Clish C."/>
            <person name="Bullock K."/>
            <person name="Deik A."/>
            <person name="Scott J."/>
            <person name="Pierce K.A."/>
            <person name="Xavier R.J."/>
            <person name="Alm E.J."/>
        </authorList>
    </citation>
    <scope>NUCLEOTIDE SEQUENCE [LARGE SCALE GENOMIC DNA]</scope>
    <source>
        <strain evidence="2 3">BIOML-A74</strain>
    </source>
</reference>
<dbReference type="RefSeq" id="WP_151923207.1">
    <property type="nucleotide sequence ID" value="NZ_WDCD01000003.1"/>
</dbReference>
<gene>
    <name evidence="2" type="ORF">GA574_10225</name>
</gene>
<dbReference type="AlphaFoldDB" id="A0A7J5P3I2"/>
<dbReference type="EMBL" id="WDES01000014">
    <property type="protein sequence ID" value="KAB6088351.1"/>
    <property type="molecule type" value="Genomic_DNA"/>
</dbReference>
<dbReference type="PANTHER" id="PTHR33498">
    <property type="entry name" value="TRANSPOSASE FOR INSERTION SEQUENCE ELEMENT IS1557"/>
    <property type="match status" value="1"/>
</dbReference>
<comment type="caution">
    <text evidence="2">The sequence shown here is derived from an EMBL/GenBank/DDBJ whole genome shotgun (WGS) entry which is preliminary data.</text>
</comment>
<feature type="domain" description="Transposase IS204/IS1001/IS1096/IS1165 DDE" evidence="1">
    <location>
        <begin position="13"/>
        <end position="257"/>
    </location>
</feature>
<proteinExistence type="predicted"/>
<evidence type="ECO:0000313" key="3">
    <source>
        <dbReference type="Proteomes" id="UP000435059"/>
    </source>
</evidence>
<dbReference type="InterPro" id="IPR002560">
    <property type="entry name" value="Transposase_DDE"/>
</dbReference>
<name>A0A7J5P3I2_9BACE</name>
<evidence type="ECO:0000259" key="1">
    <source>
        <dbReference type="Pfam" id="PF01610"/>
    </source>
</evidence>
<keyword evidence="3" id="KW-1185">Reference proteome</keyword>
<dbReference type="Proteomes" id="UP000435059">
    <property type="component" value="Unassembled WGS sequence"/>
</dbReference>
<evidence type="ECO:0000313" key="2">
    <source>
        <dbReference type="EMBL" id="KAB6088351.1"/>
    </source>
</evidence>
<sequence>KGDLYTILINRDKRGRKGSIIAVIQGTKTDDIIAVLTKMPQELRNQVKEITLDMAGSMQKIAKTCFPRAMQVIDRFHVQKLVYEAVQELRITYRWQVIKEENKAMKAAKEKGEVYKAEELENGDTLRQLLARSRYLLFKSPDKWTKSQKIRAELLFKQFEDIKHVYYYSLELGKIFSTNYDKDVARAKLALWYNKIEEYGYDTFTTVANSIENHYERILNFFVNRSTNAAAEAFNAKIKAFRASFRGVVDMSFFLFRLAKVYA</sequence>